<accession>A0A0B7J590</accession>
<evidence type="ECO:0000313" key="1">
    <source>
        <dbReference type="EMBL" id="CEO17633.1"/>
    </source>
</evidence>
<dbReference type="EMBL" id="LN794217">
    <property type="protein sequence ID" value="CEO17633.1"/>
    <property type="molecule type" value="Genomic_DNA"/>
</dbReference>
<keyword evidence="2" id="KW-1185">Reference proteome</keyword>
<dbReference type="AlphaFoldDB" id="A0A0B7J590"/>
<dbReference type="InterPro" id="IPR037151">
    <property type="entry name" value="AlkB-like_sf"/>
</dbReference>
<reference evidence="2" key="2">
    <citation type="submission" date="2015-01" db="EMBL/GenBank/DDBJ databases">
        <authorList>
            <person name="Felsheim R."/>
        </authorList>
    </citation>
    <scope>NUCLEOTIDE SEQUENCE [LARGE SCALE GENOMIC DNA]</scope>
    <source>
        <strain evidence="2">IrR/Munich</strain>
    </source>
</reference>
<dbReference type="Gene3D" id="2.60.120.590">
    <property type="entry name" value="Alpha-ketoglutarate-dependent dioxygenase AlkB-like"/>
    <property type="match status" value="1"/>
</dbReference>
<proteinExistence type="predicted"/>
<dbReference type="HOGENOM" id="CLU_3047521_0_0_5"/>
<dbReference type="SUPFAM" id="SSF51197">
    <property type="entry name" value="Clavaminate synthase-like"/>
    <property type="match status" value="1"/>
</dbReference>
<evidence type="ECO:0008006" key="3">
    <source>
        <dbReference type="Google" id="ProtNLM"/>
    </source>
</evidence>
<gene>
    <name evidence="1" type="ORF">RMONA_06370</name>
</gene>
<sequence>MPGQGIASHIDCIPCFSDTICSLSLSGGCVMELTNYKEKRFIALQPRRLLILKN</sequence>
<dbReference type="Proteomes" id="UP000018149">
    <property type="component" value="Chromosome I"/>
</dbReference>
<dbReference type="KEGG" id="rmc:RMONA_06370"/>
<protein>
    <recommendedName>
        <fullName evidence="3">Alpha-ketoglutarate-dependent dioxygenase AlkB-like domain-containing protein</fullName>
    </recommendedName>
</protein>
<reference evidence="1 2" key="1">
    <citation type="submission" date="2015-01" db="EMBL/GenBank/DDBJ databases">
        <title>Draft genome sequence of Rickettsia monacensis strain IrR/Munich.</title>
        <authorList>
            <person name="Felsheim R.F."/>
            <person name="Johnson S.L."/>
            <person name="Kurtti T.J."/>
            <person name="Munderloh U.G."/>
        </authorList>
    </citation>
    <scope>NUCLEOTIDE SEQUENCE [LARGE SCALE GENOMIC DNA]</scope>
    <source>
        <strain evidence="1 2">IrR/Munich</strain>
    </source>
</reference>
<name>A0A0B7J590_9RICK</name>
<organism evidence="1 2">
    <name type="scientific">Rickettsia monacensis</name>
    <dbReference type="NCBI Taxonomy" id="109232"/>
    <lineage>
        <taxon>Bacteria</taxon>
        <taxon>Pseudomonadati</taxon>
        <taxon>Pseudomonadota</taxon>
        <taxon>Alphaproteobacteria</taxon>
        <taxon>Rickettsiales</taxon>
        <taxon>Rickettsiaceae</taxon>
        <taxon>Rickettsieae</taxon>
        <taxon>Rickettsia</taxon>
        <taxon>spotted fever group</taxon>
    </lineage>
</organism>
<evidence type="ECO:0000313" key="2">
    <source>
        <dbReference type="Proteomes" id="UP000018149"/>
    </source>
</evidence>